<keyword evidence="4" id="KW-1185">Reference proteome</keyword>
<keyword evidence="2" id="KW-1133">Transmembrane helix</keyword>
<dbReference type="Proteomes" id="UP001646157">
    <property type="component" value="Unassembled WGS sequence"/>
</dbReference>
<sequence length="118" mass="13348">MKARYLLAVILISLATIGLVSFLIKDPLALLRSIFIYAAVAGIIYFIYRKWFSSKPKNKEQRAFAKAAKMSKKRIKKKNPTVNASGQKPKKKPIRKKSTAQLTVIEGKKNKKNKRASL</sequence>
<feature type="compositionally biased region" description="Basic residues" evidence="1">
    <location>
        <begin position="88"/>
        <end position="98"/>
    </location>
</feature>
<dbReference type="EMBL" id="JAFBDZ010000001">
    <property type="protein sequence ID" value="MBM7584592.1"/>
    <property type="molecule type" value="Genomic_DNA"/>
</dbReference>
<feature type="compositionally biased region" description="Basic residues" evidence="1">
    <location>
        <begin position="109"/>
        <end position="118"/>
    </location>
</feature>
<evidence type="ECO:0000256" key="2">
    <source>
        <dbReference type="SAM" id="Phobius"/>
    </source>
</evidence>
<dbReference type="GO" id="GO:0008233">
    <property type="term" value="F:peptidase activity"/>
    <property type="evidence" value="ECO:0007669"/>
    <property type="project" value="UniProtKB-KW"/>
</dbReference>
<name>A0ABS2N9S0_9BACI</name>
<keyword evidence="3" id="KW-0645">Protease</keyword>
<dbReference type="GO" id="GO:0006508">
    <property type="term" value="P:proteolysis"/>
    <property type="evidence" value="ECO:0007669"/>
    <property type="project" value="UniProtKB-KW"/>
</dbReference>
<dbReference type="NCBIfam" id="NF041554">
    <property type="entry name" value="SA1362_fam"/>
    <property type="match status" value="1"/>
</dbReference>
<protein>
    <submittedName>
        <fullName evidence="3">Membrane protein implicated in regulation of membrane protease activity</fullName>
    </submittedName>
</protein>
<organism evidence="3 4">
    <name type="scientific">Rossellomorea pakistanensis</name>
    <dbReference type="NCBI Taxonomy" id="992288"/>
    <lineage>
        <taxon>Bacteria</taxon>
        <taxon>Bacillati</taxon>
        <taxon>Bacillota</taxon>
        <taxon>Bacilli</taxon>
        <taxon>Bacillales</taxon>
        <taxon>Bacillaceae</taxon>
        <taxon>Rossellomorea</taxon>
    </lineage>
</organism>
<keyword evidence="3" id="KW-0378">Hydrolase</keyword>
<evidence type="ECO:0000313" key="3">
    <source>
        <dbReference type="EMBL" id="MBM7584592.1"/>
    </source>
</evidence>
<gene>
    <name evidence="3" type="ORF">JOC86_001129</name>
</gene>
<proteinExistence type="predicted"/>
<dbReference type="RefSeq" id="WP_205168740.1">
    <property type="nucleotide sequence ID" value="NZ_JAFBDZ010000001.1"/>
</dbReference>
<feature type="region of interest" description="Disordered" evidence="1">
    <location>
        <begin position="63"/>
        <end position="118"/>
    </location>
</feature>
<comment type="caution">
    <text evidence="3">The sequence shown here is derived from an EMBL/GenBank/DDBJ whole genome shotgun (WGS) entry which is preliminary data.</text>
</comment>
<dbReference type="InterPro" id="IPR048110">
    <property type="entry name" value="SA1362/YqhP-like"/>
</dbReference>
<evidence type="ECO:0000256" key="1">
    <source>
        <dbReference type="SAM" id="MobiDB-lite"/>
    </source>
</evidence>
<feature type="transmembrane region" description="Helical" evidence="2">
    <location>
        <begin position="5"/>
        <end position="24"/>
    </location>
</feature>
<evidence type="ECO:0000313" key="4">
    <source>
        <dbReference type="Proteomes" id="UP001646157"/>
    </source>
</evidence>
<accession>A0ABS2N9S0</accession>
<keyword evidence="2" id="KW-0812">Transmembrane</keyword>
<feature type="compositionally biased region" description="Basic residues" evidence="1">
    <location>
        <begin position="69"/>
        <end position="79"/>
    </location>
</feature>
<reference evidence="3 4" key="1">
    <citation type="submission" date="2021-01" db="EMBL/GenBank/DDBJ databases">
        <title>Genomic Encyclopedia of Type Strains, Phase IV (KMG-IV): sequencing the most valuable type-strain genomes for metagenomic binning, comparative biology and taxonomic classification.</title>
        <authorList>
            <person name="Goeker M."/>
        </authorList>
    </citation>
    <scope>NUCLEOTIDE SEQUENCE [LARGE SCALE GENOMIC DNA]</scope>
    <source>
        <strain evidence="3 4">DSM 24834</strain>
    </source>
</reference>
<keyword evidence="2" id="KW-0472">Membrane</keyword>
<feature type="transmembrane region" description="Helical" evidence="2">
    <location>
        <begin position="30"/>
        <end position="48"/>
    </location>
</feature>